<dbReference type="PANTHER" id="PTHR43808">
    <property type="entry name" value="ACETYLORNITHINE DEACETYLASE"/>
    <property type="match status" value="1"/>
</dbReference>
<protein>
    <recommendedName>
        <fullName evidence="6">Probable succinyl-diaminopimelate desuccinylase</fullName>
        <ecNumber evidence="5">3.5.1.18</ecNumber>
    </recommendedName>
</protein>
<keyword evidence="9" id="KW-0862">Zinc</keyword>
<name>A0AAE3VNL3_9HYPH</name>
<feature type="domain" description="Peptidase M20 dimerisation" evidence="12">
    <location>
        <begin position="188"/>
        <end position="297"/>
    </location>
</feature>
<dbReference type="AlphaFoldDB" id="A0AAE3VNL3"/>
<evidence type="ECO:0000256" key="5">
    <source>
        <dbReference type="ARBA" id="ARBA00011921"/>
    </source>
</evidence>
<proteinExistence type="inferred from homology"/>
<dbReference type="SUPFAM" id="SSF55031">
    <property type="entry name" value="Bacterial exopeptidase dimerisation domain"/>
    <property type="match status" value="1"/>
</dbReference>
<evidence type="ECO:0000256" key="1">
    <source>
        <dbReference type="ARBA" id="ARBA00001941"/>
    </source>
</evidence>
<reference evidence="13" key="1">
    <citation type="submission" date="2023-07" db="EMBL/GenBank/DDBJ databases">
        <title>Genomic Encyclopedia of Type Strains, Phase IV (KMG-IV): sequencing the most valuable type-strain genomes for metagenomic binning, comparative biology and taxonomic classification.</title>
        <authorList>
            <person name="Goeker M."/>
        </authorList>
    </citation>
    <scope>NUCLEOTIDE SEQUENCE</scope>
    <source>
        <strain evidence="13">DSM 21202</strain>
    </source>
</reference>
<evidence type="ECO:0000256" key="10">
    <source>
        <dbReference type="ARBA" id="ARBA00023285"/>
    </source>
</evidence>
<comment type="similarity">
    <text evidence="4">Belongs to the peptidase M20A family.</text>
</comment>
<comment type="caution">
    <text evidence="13">The sequence shown here is derived from an EMBL/GenBank/DDBJ whole genome shotgun (WGS) entry which is preliminary data.</text>
</comment>
<dbReference type="InterPro" id="IPR050072">
    <property type="entry name" value="Peptidase_M20A"/>
</dbReference>
<dbReference type="GO" id="GO:0009014">
    <property type="term" value="F:succinyl-diaminopimelate desuccinylase activity"/>
    <property type="evidence" value="ECO:0007669"/>
    <property type="project" value="UniProtKB-EC"/>
</dbReference>
<keyword evidence="10" id="KW-0170">Cobalt</keyword>
<dbReference type="NCBIfam" id="TIGR01910">
    <property type="entry name" value="DapE-ArgE"/>
    <property type="match status" value="1"/>
</dbReference>
<comment type="catalytic activity">
    <reaction evidence="11">
        <text>N-succinyl-(2S,6S)-2,6-diaminopimelate + H2O = (2S,6S)-2,6-diaminopimelate + succinate</text>
        <dbReference type="Rhea" id="RHEA:22608"/>
        <dbReference type="ChEBI" id="CHEBI:15377"/>
        <dbReference type="ChEBI" id="CHEBI:30031"/>
        <dbReference type="ChEBI" id="CHEBI:57609"/>
        <dbReference type="ChEBI" id="CHEBI:58087"/>
        <dbReference type="EC" id="3.5.1.18"/>
    </reaction>
</comment>
<accession>A0AAE3VNL3</accession>
<dbReference type="InterPro" id="IPR011650">
    <property type="entry name" value="Peptidase_M20_dimer"/>
</dbReference>
<keyword evidence="7" id="KW-0479">Metal-binding</keyword>
<sequence>MSETEAEARFSEAVAFLQELIKVPTENPPGDCAEPADQIAQLFEERGFEVEEHPVPDPFVRQYGMRSATNLVIRRTFGSGAGPTIALASHADVVPPGENWTTDPYGAEIRAGAVYGRGATDAKADVAGFAYALRSLEDLDVALHGTVEIHVTFDEEGGGFVGPQWLIEQGLTKPDMVIAAGFVNTITTAHNGCLHLEVVVRGRAAHAAVPETGSDALEAAAPILTALYDERKRLAGVVSQEAGIGSARLTVGTISGGLHINVVPDRVVMKVDRRLIPEEEPETVEAELTKLVTEAAAGIEGVEVECRRLMLTGAMRPVEGVDRLVAPLKRHADDIIGRDVPVSGAPVYTSARHYSAAGIPTVLYGSSAGVAGVTDSHAADEHVMLDDFRTAMKVVTATLADLLTPASQEG</sequence>
<evidence type="ECO:0000256" key="7">
    <source>
        <dbReference type="ARBA" id="ARBA00022723"/>
    </source>
</evidence>
<evidence type="ECO:0000256" key="3">
    <source>
        <dbReference type="ARBA" id="ARBA00005130"/>
    </source>
</evidence>
<dbReference type="PROSITE" id="PS00758">
    <property type="entry name" value="ARGE_DAPE_CPG2_1"/>
    <property type="match status" value="1"/>
</dbReference>
<evidence type="ECO:0000256" key="6">
    <source>
        <dbReference type="ARBA" id="ARBA00016853"/>
    </source>
</evidence>
<dbReference type="Gene3D" id="3.30.70.360">
    <property type="match status" value="1"/>
</dbReference>
<comment type="cofactor">
    <cofactor evidence="1">
        <name>Co(2+)</name>
        <dbReference type="ChEBI" id="CHEBI:48828"/>
    </cofactor>
</comment>
<dbReference type="Pfam" id="PF01546">
    <property type="entry name" value="Peptidase_M20"/>
    <property type="match status" value="1"/>
</dbReference>
<dbReference type="RefSeq" id="WP_306885752.1">
    <property type="nucleotide sequence ID" value="NZ_JAUSUL010000002.1"/>
</dbReference>
<evidence type="ECO:0000313" key="13">
    <source>
        <dbReference type="EMBL" id="MDQ0315924.1"/>
    </source>
</evidence>
<dbReference type="PANTHER" id="PTHR43808:SF32">
    <property type="entry name" value="ARGE_DAPE-RELATED DEACYLASE"/>
    <property type="match status" value="1"/>
</dbReference>
<dbReference type="SUPFAM" id="SSF53187">
    <property type="entry name" value="Zn-dependent exopeptidases"/>
    <property type="match status" value="1"/>
</dbReference>
<dbReference type="EC" id="3.5.1.18" evidence="5"/>
<dbReference type="Proteomes" id="UP001229244">
    <property type="component" value="Unassembled WGS sequence"/>
</dbReference>
<dbReference type="GO" id="GO:0046872">
    <property type="term" value="F:metal ion binding"/>
    <property type="evidence" value="ECO:0007669"/>
    <property type="project" value="UniProtKB-KW"/>
</dbReference>
<evidence type="ECO:0000313" key="14">
    <source>
        <dbReference type="Proteomes" id="UP001229244"/>
    </source>
</evidence>
<evidence type="ECO:0000259" key="12">
    <source>
        <dbReference type="Pfam" id="PF07687"/>
    </source>
</evidence>
<dbReference type="InterPro" id="IPR036264">
    <property type="entry name" value="Bact_exopeptidase_dim_dom"/>
</dbReference>
<gene>
    <name evidence="13" type="ORF">J2S73_002381</name>
</gene>
<evidence type="ECO:0000256" key="8">
    <source>
        <dbReference type="ARBA" id="ARBA00022801"/>
    </source>
</evidence>
<dbReference type="InterPro" id="IPR010182">
    <property type="entry name" value="ArgE/DapE"/>
</dbReference>
<dbReference type="EMBL" id="JAUSUL010000002">
    <property type="protein sequence ID" value="MDQ0315924.1"/>
    <property type="molecule type" value="Genomic_DNA"/>
</dbReference>
<comment type="cofactor">
    <cofactor evidence="2">
        <name>Zn(2+)</name>
        <dbReference type="ChEBI" id="CHEBI:29105"/>
    </cofactor>
</comment>
<dbReference type="Pfam" id="PF07687">
    <property type="entry name" value="M20_dimer"/>
    <property type="match status" value="1"/>
</dbReference>
<dbReference type="InterPro" id="IPR001261">
    <property type="entry name" value="ArgE/DapE_CS"/>
</dbReference>
<evidence type="ECO:0000256" key="11">
    <source>
        <dbReference type="ARBA" id="ARBA00051301"/>
    </source>
</evidence>
<keyword evidence="14" id="KW-1185">Reference proteome</keyword>
<evidence type="ECO:0000256" key="9">
    <source>
        <dbReference type="ARBA" id="ARBA00022833"/>
    </source>
</evidence>
<evidence type="ECO:0000256" key="4">
    <source>
        <dbReference type="ARBA" id="ARBA00006247"/>
    </source>
</evidence>
<evidence type="ECO:0000256" key="2">
    <source>
        <dbReference type="ARBA" id="ARBA00001947"/>
    </source>
</evidence>
<comment type="pathway">
    <text evidence="3">Amino-acid biosynthesis; L-lysine biosynthesis via DAP pathway; LL-2,6-diaminopimelate from (S)-tetrahydrodipicolinate (succinylase route): step 3/3.</text>
</comment>
<organism evidence="13 14">
    <name type="scientific">Amorphus orientalis</name>
    <dbReference type="NCBI Taxonomy" id="649198"/>
    <lineage>
        <taxon>Bacteria</taxon>
        <taxon>Pseudomonadati</taxon>
        <taxon>Pseudomonadota</taxon>
        <taxon>Alphaproteobacteria</taxon>
        <taxon>Hyphomicrobiales</taxon>
        <taxon>Amorphaceae</taxon>
        <taxon>Amorphus</taxon>
    </lineage>
</organism>
<keyword evidence="8" id="KW-0378">Hydrolase</keyword>
<dbReference type="InterPro" id="IPR002933">
    <property type="entry name" value="Peptidase_M20"/>
</dbReference>
<dbReference type="Gene3D" id="3.40.630.10">
    <property type="entry name" value="Zn peptidases"/>
    <property type="match status" value="2"/>
</dbReference>